<accession>R0JX91</accession>
<dbReference type="Proteomes" id="UP000296049">
    <property type="component" value="Unassembled WGS sequence"/>
</dbReference>
<proteinExistence type="predicted"/>
<organism evidence="1 2">
    <name type="scientific">Anas platyrhynchos</name>
    <name type="common">Mallard</name>
    <name type="synonym">Anas boschas</name>
    <dbReference type="NCBI Taxonomy" id="8839"/>
    <lineage>
        <taxon>Eukaryota</taxon>
        <taxon>Metazoa</taxon>
        <taxon>Chordata</taxon>
        <taxon>Craniata</taxon>
        <taxon>Vertebrata</taxon>
        <taxon>Euteleostomi</taxon>
        <taxon>Archelosauria</taxon>
        <taxon>Archosauria</taxon>
        <taxon>Dinosauria</taxon>
        <taxon>Saurischia</taxon>
        <taxon>Theropoda</taxon>
        <taxon>Coelurosauria</taxon>
        <taxon>Aves</taxon>
        <taxon>Neognathae</taxon>
        <taxon>Galloanserae</taxon>
        <taxon>Anseriformes</taxon>
        <taxon>Anatidae</taxon>
        <taxon>Anatinae</taxon>
        <taxon>Anas</taxon>
    </lineage>
</organism>
<evidence type="ECO:0000313" key="1">
    <source>
        <dbReference type="EMBL" id="EOB01872.1"/>
    </source>
</evidence>
<evidence type="ECO:0000313" key="2">
    <source>
        <dbReference type="Proteomes" id="UP000296049"/>
    </source>
</evidence>
<name>R0JX91_ANAPL</name>
<protein>
    <submittedName>
        <fullName evidence="1">Uncharacterized protein</fullName>
    </submittedName>
</protein>
<dbReference type="AlphaFoldDB" id="R0JX91"/>
<gene>
    <name evidence="1" type="ORF">Anapl_14067</name>
</gene>
<reference evidence="2" key="1">
    <citation type="journal article" date="2013" name="Nat. Genet.">
        <title>The duck genome and transcriptome provide insight into an avian influenza virus reservoir species.</title>
        <authorList>
            <person name="Huang Y."/>
            <person name="Li Y."/>
            <person name="Burt D.W."/>
            <person name="Chen H."/>
            <person name="Zhang Y."/>
            <person name="Qian W."/>
            <person name="Kim H."/>
            <person name="Gan S."/>
            <person name="Zhao Y."/>
            <person name="Li J."/>
            <person name="Yi K."/>
            <person name="Feng H."/>
            <person name="Zhu P."/>
            <person name="Li B."/>
            <person name="Liu Q."/>
            <person name="Fairley S."/>
            <person name="Magor K.E."/>
            <person name="Du Z."/>
            <person name="Hu X."/>
            <person name="Goodman L."/>
            <person name="Tafer H."/>
            <person name="Vignal A."/>
            <person name="Lee T."/>
            <person name="Kim K.W."/>
            <person name="Sheng Z."/>
            <person name="An Y."/>
            <person name="Searle S."/>
            <person name="Herrero J."/>
            <person name="Groenen M.A."/>
            <person name="Crooijmans R.P."/>
            <person name="Faraut T."/>
            <person name="Cai Q."/>
            <person name="Webster R.G."/>
            <person name="Aldridge J.R."/>
            <person name="Warren W.C."/>
            <person name="Bartschat S."/>
            <person name="Kehr S."/>
            <person name="Marz M."/>
            <person name="Stadler P.F."/>
            <person name="Smith J."/>
            <person name="Kraus R.H."/>
            <person name="Zhao Y."/>
            <person name="Ren L."/>
            <person name="Fei J."/>
            <person name="Morisson M."/>
            <person name="Kaiser P."/>
            <person name="Griffin D.K."/>
            <person name="Rao M."/>
            <person name="Pitel F."/>
            <person name="Wang J."/>
            <person name="Li N."/>
        </authorList>
    </citation>
    <scope>NUCLEOTIDE SEQUENCE [LARGE SCALE GENOMIC DNA]</scope>
</reference>
<keyword evidence="2" id="KW-1185">Reference proteome</keyword>
<sequence length="341" mass="38139">MDCYMHLEGWVTGMQALRADNRKRYEEGSCLQQARKHIKDLEERSQRVRSLGERHEGWRQETEKALAVGGRLRRCREVSPAALKCMVFTPCLVRAKWLVGSSNFCIVLRSQVSCKTEFLKSVRNRLHTLHQYLLAITLLISKTMLLKFLLPWYKQYASKKAPQNCKDSQNEQTKGATSDSDSQCGALVGFKYKVGSAQVLKVCACHEPLLKGLSTSALPPESQIAVKGTVQIQYIQITPLNFKLEERAVRNWKWKKKKKDKVKDQAAKNHLIKTQLSSEFGLHHSKALGSISDVPWMRSKCAAAQVEEAVGTHCAGCPGSSGRPIQDGYCVTGCGSSHGSM</sequence>
<dbReference type="EMBL" id="KB743030">
    <property type="protein sequence ID" value="EOB01872.1"/>
    <property type="molecule type" value="Genomic_DNA"/>
</dbReference>